<sequence length="162" mass="16931">MIPTKSYFPTPASGPSGTPAPPTSSSLAFGAFATSQLARITQAMILKMGHLAHSTDVRVTRLEVVVPGMIEISILAALTPLRASIDTLTSRVETSETEGAPATFAIHLTTIGDVQRDDITFDVVETSLRDTTMVGSSGADTADVTLGTNPQDWSDALGIDAQ</sequence>
<accession>A0A9J5Z221</accession>
<gene>
    <name evidence="2" type="ORF">H5410_027729</name>
</gene>
<dbReference type="AlphaFoldDB" id="A0A9J5Z221"/>
<protein>
    <recommendedName>
        <fullName evidence="4">Polyprotein protein</fullName>
    </recommendedName>
</protein>
<evidence type="ECO:0000313" key="2">
    <source>
        <dbReference type="EMBL" id="KAG5606237.1"/>
    </source>
</evidence>
<dbReference type="Proteomes" id="UP000824120">
    <property type="component" value="Chromosome 5"/>
</dbReference>
<evidence type="ECO:0000313" key="3">
    <source>
        <dbReference type="Proteomes" id="UP000824120"/>
    </source>
</evidence>
<proteinExistence type="predicted"/>
<keyword evidence="3" id="KW-1185">Reference proteome</keyword>
<organism evidence="2 3">
    <name type="scientific">Solanum commersonii</name>
    <name type="common">Commerson's wild potato</name>
    <name type="synonym">Commerson's nightshade</name>
    <dbReference type="NCBI Taxonomy" id="4109"/>
    <lineage>
        <taxon>Eukaryota</taxon>
        <taxon>Viridiplantae</taxon>
        <taxon>Streptophyta</taxon>
        <taxon>Embryophyta</taxon>
        <taxon>Tracheophyta</taxon>
        <taxon>Spermatophyta</taxon>
        <taxon>Magnoliopsida</taxon>
        <taxon>eudicotyledons</taxon>
        <taxon>Gunneridae</taxon>
        <taxon>Pentapetalae</taxon>
        <taxon>asterids</taxon>
        <taxon>lamiids</taxon>
        <taxon>Solanales</taxon>
        <taxon>Solanaceae</taxon>
        <taxon>Solanoideae</taxon>
        <taxon>Solaneae</taxon>
        <taxon>Solanum</taxon>
    </lineage>
</organism>
<evidence type="ECO:0008006" key="4">
    <source>
        <dbReference type="Google" id="ProtNLM"/>
    </source>
</evidence>
<name>A0A9J5Z221_SOLCO</name>
<dbReference type="EMBL" id="JACXVP010000005">
    <property type="protein sequence ID" value="KAG5606237.1"/>
    <property type="molecule type" value="Genomic_DNA"/>
</dbReference>
<comment type="caution">
    <text evidence="2">The sequence shown here is derived from an EMBL/GenBank/DDBJ whole genome shotgun (WGS) entry which is preliminary data.</text>
</comment>
<feature type="region of interest" description="Disordered" evidence="1">
    <location>
        <begin position="1"/>
        <end position="23"/>
    </location>
</feature>
<reference evidence="2 3" key="1">
    <citation type="submission" date="2020-09" db="EMBL/GenBank/DDBJ databases">
        <title>De no assembly of potato wild relative species, Solanum commersonii.</title>
        <authorList>
            <person name="Cho K."/>
        </authorList>
    </citation>
    <scope>NUCLEOTIDE SEQUENCE [LARGE SCALE GENOMIC DNA]</scope>
    <source>
        <strain evidence="2">LZ3.2</strain>
        <tissue evidence="2">Leaf</tissue>
    </source>
</reference>
<evidence type="ECO:0000256" key="1">
    <source>
        <dbReference type="SAM" id="MobiDB-lite"/>
    </source>
</evidence>